<feature type="domain" description="SCP" evidence="1">
    <location>
        <begin position="6"/>
        <end position="135"/>
    </location>
</feature>
<dbReference type="SUPFAM" id="SSF55797">
    <property type="entry name" value="PR-1-like"/>
    <property type="match status" value="1"/>
</dbReference>
<reference evidence="3" key="1">
    <citation type="submission" date="2017-02" db="UniProtKB">
        <authorList>
            <consortium name="WormBaseParasite"/>
        </authorList>
    </citation>
    <scope>IDENTIFICATION</scope>
</reference>
<dbReference type="WBParaSite" id="SPAL_0000869400.1">
    <property type="protein sequence ID" value="SPAL_0000869400.1"/>
    <property type="gene ID" value="SPAL_0000869400"/>
</dbReference>
<organism evidence="2 3">
    <name type="scientific">Strongyloides papillosus</name>
    <name type="common">Intestinal threadworm</name>
    <dbReference type="NCBI Taxonomy" id="174720"/>
    <lineage>
        <taxon>Eukaryota</taxon>
        <taxon>Metazoa</taxon>
        <taxon>Ecdysozoa</taxon>
        <taxon>Nematoda</taxon>
        <taxon>Chromadorea</taxon>
        <taxon>Rhabditida</taxon>
        <taxon>Tylenchina</taxon>
        <taxon>Panagrolaimomorpha</taxon>
        <taxon>Strongyloidoidea</taxon>
        <taxon>Strongyloididae</taxon>
        <taxon>Strongyloides</taxon>
    </lineage>
</organism>
<accession>A0A0N5BS48</accession>
<dbReference type="Pfam" id="PF00188">
    <property type="entry name" value="CAP"/>
    <property type="match status" value="1"/>
</dbReference>
<dbReference type="Proteomes" id="UP000046392">
    <property type="component" value="Unplaced"/>
</dbReference>
<dbReference type="SMART" id="SM00198">
    <property type="entry name" value="SCP"/>
    <property type="match status" value="1"/>
</dbReference>
<evidence type="ECO:0000313" key="2">
    <source>
        <dbReference type="Proteomes" id="UP000046392"/>
    </source>
</evidence>
<sequence length="164" mass="18886">MRNYQVLKDGFVTEINQYRRLHNALPLEESQSLNKFATARAWVSCLNNPSGLKYSPKIGHLGLRHYIVHGNIIVKNMYEKFMLGYNWNAKRHVGRYDKYAQLIWKDTKKVGVGVCLKYGDIHVVIAFYPRGCIGDFSANVQPIGPKHIHMFGVFGRNSETNRTE</sequence>
<protein>
    <submittedName>
        <fullName evidence="3">SCP domain-containing protein</fullName>
    </submittedName>
</protein>
<name>A0A0N5BS48_STREA</name>
<dbReference type="AlphaFoldDB" id="A0A0N5BS48"/>
<dbReference type="Gene3D" id="3.40.33.10">
    <property type="entry name" value="CAP"/>
    <property type="match status" value="1"/>
</dbReference>
<dbReference type="InterPro" id="IPR035940">
    <property type="entry name" value="CAP_sf"/>
</dbReference>
<evidence type="ECO:0000259" key="1">
    <source>
        <dbReference type="SMART" id="SM00198"/>
    </source>
</evidence>
<evidence type="ECO:0000313" key="3">
    <source>
        <dbReference type="WBParaSite" id="SPAL_0000869400.1"/>
    </source>
</evidence>
<proteinExistence type="predicted"/>
<dbReference type="InterPro" id="IPR014044">
    <property type="entry name" value="CAP_dom"/>
</dbReference>
<keyword evidence="2" id="KW-1185">Reference proteome</keyword>